<proteinExistence type="predicted"/>
<dbReference type="Proteomes" id="UP001165041">
    <property type="component" value="Unassembled WGS sequence"/>
</dbReference>
<dbReference type="EMBL" id="BSSA01000002">
    <property type="protein sequence ID" value="GLW68484.1"/>
    <property type="molecule type" value="Genomic_DNA"/>
</dbReference>
<evidence type="ECO:0000313" key="3">
    <source>
        <dbReference type="Proteomes" id="UP001165041"/>
    </source>
</evidence>
<gene>
    <name evidence="2" type="ORF">Kpho02_07830</name>
</gene>
<evidence type="ECO:0000313" key="2">
    <source>
        <dbReference type="EMBL" id="GLW68484.1"/>
    </source>
</evidence>
<dbReference type="RefSeq" id="WP_285733595.1">
    <property type="nucleotide sequence ID" value="NZ_BSSA01000002.1"/>
</dbReference>
<feature type="transmembrane region" description="Helical" evidence="1">
    <location>
        <begin position="43"/>
        <end position="60"/>
    </location>
</feature>
<feature type="transmembrane region" description="Helical" evidence="1">
    <location>
        <begin position="16"/>
        <end position="37"/>
    </location>
</feature>
<comment type="caution">
    <text evidence="2">The sequence shown here is derived from an EMBL/GenBank/DDBJ whole genome shotgun (WGS) entry which is preliminary data.</text>
</comment>
<keyword evidence="1" id="KW-0472">Membrane</keyword>
<sequence length="205" mass="21294">MRFPRVPEHHRRRTGVLLAAASPPVLIGLGLLSTGAGHEDVCAAAGLAVLAVSLLGLAALRAGRARTAAAGLCGLALLLVPGWLLTDQLRHHRGVLAEVTVTGAHRTDGLFSAPSWACDVRRTDGRPLAHPVVPRCGPSDLGTTVTLLVDPDGWLPPASAERSNWDDPSPAPDLALTALALTAWARITLRTTAPARPAEGARGAR</sequence>
<organism evidence="2 3">
    <name type="scientific">Kitasatospora phosalacinea</name>
    <dbReference type="NCBI Taxonomy" id="2065"/>
    <lineage>
        <taxon>Bacteria</taxon>
        <taxon>Bacillati</taxon>
        <taxon>Actinomycetota</taxon>
        <taxon>Actinomycetes</taxon>
        <taxon>Kitasatosporales</taxon>
        <taxon>Streptomycetaceae</taxon>
        <taxon>Kitasatospora</taxon>
    </lineage>
</organism>
<dbReference type="AlphaFoldDB" id="A0A9W6Q4L6"/>
<keyword evidence="1" id="KW-0812">Transmembrane</keyword>
<name>A0A9W6Q4L6_9ACTN</name>
<reference evidence="2" key="1">
    <citation type="submission" date="2023-02" db="EMBL/GenBank/DDBJ databases">
        <title>Kitasatospora phosalacinea NBRC 14627.</title>
        <authorList>
            <person name="Ichikawa N."/>
            <person name="Sato H."/>
            <person name="Tonouchi N."/>
        </authorList>
    </citation>
    <scope>NUCLEOTIDE SEQUENCE</scope>
    <source>
        <strain evidence="2">NBRC 14627</strain>
    </source>
</reference>
<protein>
    <submittedName>
        <fullName evidence="2">Uncharacterized protein</fullName>
    </submittedName>
</protein>
<feature type="transmembrane region" description="Helical" evidence="1">
    <location>
        <begin position="67"/>
        <end position="85"/>
    </location>
</feature>
<keyword evidence="1" id="KW-1133">Transmembrane helix</keyword>
<accession>A0A9W6Q4L6</accession>
<evidence type="ECO:0000256" key="1">
    <source>
        <dbReference type="SAM" id="Phobius"/>
    </source>
</evidence>